<protein>
    <submittedName>
        <fullName evidence="1">Uncharacterized protein</fullName>
    </submittedName>
</protein>
<gene>
    <name evidence="1" type="ORF">BDBG_02123</name>
</gene>
<dbReference type="EMBL" id="GG657450">
    <property type="protein sequence ID" value="OAT05793.1"/>
    <property type="molecule type" value="Genomic_DNA"/>
</dbReference>
<sequence>MIVHLNSKVAFTVRGPSILTNAKCSVSSQAFTYLSDFCHRHNLENQAKAGLGAALTFPSPLPASIHLQPVPDKTNISQPPKPSLEDSFSVMTNLMTISSAVTGLTATLNVYTPEPVNWRLVASKHNHWLLLKEVRSGTPFVNLPSWWWTQLPQSYICIPCPDPVDETRAFISRQKETTLLVCPERHGTTCHLGSLMGES</sequence>
<name>A0A179UDI2_BLAGS</name>
<keyword evidence="2" id="KW-1185">Reference proteome</keyword>
<dbReference type="VEuPathDB" id="FungiDB:BDBG_02123"/>
<dbReference type="KEGG" id="bgh:BDBG_02123"/>
<dbReference type="Proteomes" id="UP000002038">
    <property type="component" value="Unassembled WGS sequence"/>
</dbReference>
<dbReference type="GeneID" id="8510326"/>
<evidence type="ECO:0000313" key="1">
    <source>
        <dbReference type="EMBL" id="OAT05793.1"/>
    </source>
</evidence>
<organism evidence="1 2">
    <name type="scientific">Blastomyces gilchristii (strain SLH14081)</name>
    <name type="common">Blastomyces dermatitidis</name>
    <dbReference type="NCBI Taxonomy" id="559298"/>
    <lineage>
        <taxon>Eukaryota</taxon>
        <taxon>Fungi</taxon>
        <taxon>Dikarya</taxon>
        <taxon>Ascomycota</taxon>
        <taxon>Pezizomycotina</taxon>
        <taxon>Eurotiomycetes</taxon>
        <taxon>Eurotiomycetidae</taxon>
        <taxon>Onygenales</taxon>
        <taxon>Ajellomycetaceae</taxon>
        <taxon>Blastomyces</taxon>
    </lineage>
</organism>
<accession>A0A179UDI2</accession>
<dbReference type="RefSeq" id="XP_031576889.1">
    <property type="nucleotide sequence ID" value="XM_031720659.1"/>
</dbReference>
<reference evidence="2" key="1">
    <citation type="journal article" date="2015" name="PLoS Genet.">
        <title>The dynamic genome and transcriptome of the human fungal pathogen Blastomyces and close relative Emmonsia.</title>
        <authorList>
            <person name="Munoz J.F."/>
            <person name="Gauthier G.M."/>
            <person name="Desjardins C.A."/>
            <person name="Gallo J.E."/>
            <person name="Holder J."/>
            <person name="Sullivan T.D."/>
            <person name="Marty A.J."/>
            <person name="Carmen J.C."/>
            <person name="Chen Z."/>
            <person name="Ding L."/>
            <person name="Gujja S."/>
            <person name="Magrini V."/>
            <person name="Misas E."/>
            <person name="Mitreva M."/>
            <person name="Priest M."/>
            <person name="Saif S."/>
            <person name="Whiston E.A."/>
            <person name="Young S."/>
            <person name="Zeng Q."/>
            <person name="Goldman W.E."/>
            <person name="Mardis E.R."/>
            <person name="Taylor J.W."/>
            <person name="McEwen J.G."/>
            <person name="Clay O.K."/>
            <person name="Klein B.S."/>
            <person name="Cuomo C.A."/>
        </authorList>
    </citation>
    <scope>NUCLEOTIDE SEQUENCE [LARGE SCALE GENOMIC DNA]</scope>
    <source>
        <strain evidence="2">SLH14081</strain>
    </source>
</reference>
<dbReference type="AlphaFoldDB" id="A0A179UDI2"/>
<dbReference type="OrthoDB" id="3549294at2759"/>
<proteinExistence type="predicted"/>
<evidence type="ECO:0000313" key="2">
    <source>
        <dbReference type="Proteomes" id="UP000002038"/>
    </source>
</evidence>